<reference evidence="1 2" key="1">
    <citation type="submission" date="2019-04" db="EMBL/GenBank/DDBJ databases">
        <title>Friends and foes A comparative genomics studyof 23 Aspergillus species from section Flavi.</title>
        <authorList>
            <consortium name="DOE Joint Genome Institute"/>
            <person name="Kjaerbolling I."/>
            <person name="Vesth T."/>
            <person name="Frisvad J.C."/>
            <person name="Nybo J.L."/>
            <person name="Theobald S."/>
            <person name="Kildgaard S."/>
            <person name="Isbrandt T."/>
            <person name="Kuo A."/>
            <person name="Sato A."/>
            <person name="Lyhne E.K."/>
            <person name="Kogle M.E."/>
            <person name="Wiebenga A."/>
            <person name="Kun R.S."/>
            <person name="Lubbers R.J."/>
            <person name="Makela M.R."/>
            <person name="Barry K."/>
            <person name="Chovatia M."/>
            <person name="Clum A."/>
            <person name="Daum C."/>
            <person name="Haridas S."/>
            <person name="He G."/>
            <person name="LaButti K."/>
            <person name="Lipzen A."/>
            <person name="Mondo S."/>
            <person name="Riley R."/>
            <person name="Salamov A."/>
            <person name="Simmons B.A."/>
            <person name="Magnuson J.K."/>
            <person name="Henrissat B."/>
            <person name="Mortensen U.H."/>
            <person name="Larsen T.O."/>
            <person name="Devries R.P."/>
            <person name="Grigoriev I.V."/>
            <person name="Machida M."/>
            <person name="Baker S.E."/>
            <person name="Andersen M.R."/>
        </authorList>
    </citation>
    <scope>NUCLEOTIDE SEQUENCE [LARGE SCALE GENOMIC DNA]</scope>
    <source>
        <strain evidence="1 2">IBT 29228</strain>
    </source>
</reference>
<organism evidence="1 2">
    <name type="scientific">Aspergillus bertholletiae</name>
    <dbReference type="NCBI Taxonomy" id="1226010"/>
    <lineage>
        <taxon>Eukaryota</taxon>
        <taxon>Fungi</taxon>
        <taxon>Dikarya</taxon>
        <taxon>Ascomycota</taxon>
        <taxon>Pezizomycotina</taxon>
        <taxon>Eurotiomycetes</taxon>
        <taxon>Eurotiomycetidae</taxon>
        <taxon>Eurotiales</taxon>
        <taxon>Aspergillaceae</taxon>
        <taxon>Aspergillus</taxon>
        <taxon>Aspergillus subgen. Circumdati</taxon>
    </lineage>
</organism>
<accession>A0A5N7B9T6</accession>
<dbReference type="AlphaFoldDB" id="A0A5N7B9T6"/>
<dbReference type="EMBL" id="ML736207">
    <property type="protein sequence ID" value="KAE8378509.1"/>
    <property type="molecule type" value="Genomic_DNA"/>
</dbReference>
<proteinExistence type="predicted"/>
<protein>
    <submittedName>
        <fullName evidence="1">Uncharacterized protein</fullName>
    </submittedName>
</protein>
<evidence type="ECO:0000313" key="2">
    <source>
        <dbReference type="Proteomes" id="UP000326198"/>
    </source>
</evidence>
<dbReference type="Proteomes" id="UP000326198">
    <property type="component" value="Unassembled WGS sequence"/>
</dbReference>
<dbReference type="OrthoDB" id="4496684at2759"/>
<evidence type="ECO:0000313" key="1">
    <source>
        <dbReference type="EMBL" id="KAE8378509.1"/>
    </source>
</evidence>
<sequence>MIYKLVLCFGKVTFDKDATECSSNPNRHGILLQHNPERNLVTLLAVNHQIYEEARRVLYSLNSFVFPAPKNNPDIPNRYRTG</sequence>
<gene>
    <name evidence="1" type="ORF">BDV26DRAFT_261561</name>
</gene>
<keyword evidence="2" id="KW-1185">Reference proteome</keyword>
<name>A0A5N7B9T6_9EURO</name>